<name>A0A1M8A0J6_MALS4</name>
<feature type="transmembrane region" description="Helical" evidence="7">
    <location>
        <begin position="94"/>
        <end position="115"/>
    </location>
</feature>
<dbReference type="Proteomes" id="UP000186303">
    <property type="component" value="Chromosome 1"/>
</dbReference>
<dbReference type="OMA" id="EPWQQDN"/>
<comment type="subcellular location">
    <subcellularLocation>
        <location evidence="1">Membrane</location>
        <topology evidence="1">Multi-pass membrane protein</topology>
    </subcellularLocation>
</comment>
<dbReference type="PANTHER" id="PTHR20855:SF52">
    <property type="entry name" value="ADIPONECTIN RECEPTOR PROTEIN"/>
    <property type="match status" value="1"/>
</dbReference>
<reference evidence="9" key="1">
    <citation type="journal article" date="2017" name="Nucleic Acids Res.">
        <title>Proteogenomics produces comprehensive and highly accurate protein-coding gene annotation in a complete genome assembly of Malassezia sympodialis.</title>
        <authorList>
            <person name="Zhu Y."/>
            <person name="Engstroem P.G."/>
            <person name="Tellgren-Roth C."/>
            <person name="Baudo C.D."/>
            <person name="Kennell J.C."/>
            <person name="Sun S."/>
            <person name="Billmyre R.B."/>
            <person name="Schroeder M.S."/>
            <person name="Andersson A."/>
            <person name="Holm T."/>
            <person name="Sigurgeirsson B."/>
            <person name="Wu G."/>
            <person name="Sankaranarayanan S.R."/>
            <person name="Siddharthan R."/>
            <person name="Sanyal K."/>
            <person name="Lundeberg J."/>
            <person name="Nystedt B."/>
            <person name="Boekhout T."/>
            <person name="Dawson T.L. Jr."/>
            <person name="Heitman J."/>
            <person name="Scheynius A."/>
            <person name="Lehtioe J."/>
        </authorList>
    </citation>
    <scope>NUCLEOTIDE SEQUENCE [LARGE SCALE GENOMIC DNA]</scope>
    <source>
        <strain evidence="9">ATCC 42132</strain>
    </source>
</reference>
<keyword evidence="6" id="KW-0479">Metal-binding</keyword>
<dbReference type="Pfam" id="PF03006">
    <property type="entry name" value="HlyIII"/>
    <property type="match status" value="1"/>
</dbReference>
<dbReference type="STRING" id="1230383.A0A1M8A0J6"/>
<evidence type="ECO:0000256" key="2">
    <source>
        <dbReference type="ARBA" id="ARBA00007018"/>
    </source>
</evidence>
<feature type="transmembrane region" description="Helical" evidence="7">
    <location>
        <begin position="328"/>
        <end position="348"/>
    </location>
</feature>
<dbReference type="GO" id="GO:0046872">
    <property type="term" value="F:metal ion binding"/>
    <property type="evidence" value="ECO:0007669"/>
    <property type="project" value="UniProtKB-KW"/>
</dbReference>
<comment type="similarity">
    <text evidence="2">Belongs to the ADIPOR family.</text>
</comment>
<evidence type="ECO:0000313" key="9">
    <source>
        <dbReference type="Proteomes" id="UP000186303"/>
    </source>
</evidence>
<dbReference type="InterPro" id="IPR004254">
    <property type="entry name" value="AdipoR/HlyIII-related"/>
</dbReference>
<evidence type="ECO:0000256" key="4">
    <source>
        <dbReference type="ARBA" id="ARBA00022989"/>
    </source>
</evidence>
<keyword evidence="9" id="KW-1185">Reference proteome</keyword>
<feature type="transmembrane region" description="Helical" evidence="7">
    <location>
        <begin position="158"/>
        <end position="176"/>
    </location>
</feature>
<feature type="transmembrane region" description="Helical" evidence="7">
    <location>
        <begin position="222"/>
        <end position="241"/>
    </location>
</feature>
<evidence type="ECO:0000256" key="7">
    <source>
        <dbReference type="SAM" id="Phobius"/>
    </source>
</evidence>
<dbReference type="GO" id="GO:0016020">
    <property type="term" value="C:membrane"/>
    <property type="evidence" value="ECO:0007669"/>
    <property type="project" value="UniProtKB-SubCell"/>
</dbReference>
<proteinExistence type="inferred from homology"/>
<organism evidence="8 9">
    <name type="scientific">Malassezia sympodialis (strain ATCC 42132)</name>
    <name type="common">Atopic eczema-associated yeast</name>
    <dbReference type="NCBI Taxonomy" id="1230383"/>
    <lineage>
        <taxon>Eukaryota</taxon>
        <taxon>Fungi</taxon>
        <taxon>Dikarya</taxon>
        <taxon>Basidiomycota</taxon>
        <taxon>Ustilaginomycotina</taxon>
        <taxon>Malasseziomycetes</taxon>
        <taxon>Malasseziales</taxon>
        <taxon>Malasseziaceae</taxon>
        <taxon>Malassezia</taxon>
    </lineage>
</organism>
<keyword evidence="4 7" id="KW-1133">Transmembrane helix</keyword>
<gene>
    <name evidence="8" type="ORF">MSYG_0306</name>
</gene>
<keyword evidence="6" id="KW-0862">Zinc</keyword>
<feature type="transmembrane region" description="Helical" evidence="7">
    <location>
        <begin position="197"/>
        <end position="216"/>
    </location>
</feature>
<evidence type="ECO:0000256" key="5">
    <source>
        <dbReference type="ARBA" id="ARBA00023136"/>
    </source>
</evidence>
<dbReference type="GO" id="GO:0006882">
    <property type="term" value="P:intracellular zinc ion homeostasis"/>
    <property type="evidence" value="ECO:0007669"/>
    <property type="project" value="TreeGrafter"/>
</dbReference>
<evidence type="ECO:0000256" key="1">
    <source>
        <dbReference type="ARBA" id="ARBA00004141"/>
    </source>
</evidence>
<dbReference type="OrthoDB" id="529367at2759"/>
<feature type="transmembrane region" description="Helical" evidence="7">
    <location>
        <begin position="253"/>
        <end position="276"/>
    </location>
</feature>
<evidence type="ECO:0000256" key="6">
    <source>
        <dbReference type="PIRSR" id="PIRSR604254-1"/>
    </source>
</evidence>
<dbReference type="PANTHER" id="PTHR20855">
    <property type="entry name" value="ADIPOR/PROGESTIN RECEPTOR-RELATED"/>
    <property type="match status" value="1"/>
</dbReference>
<feature type="binding site" evidence="6">
    <location>
        <position position="326"/>
    </location>
    <ligand>
        <name>Zn(2+)</name>
        <dbReference type="ChEBI" id="CHEBI:29105"/>
    </ligand>
</feature>
<dbReference type="EMBL" id="LT671821">
    <property type="protein sequence ID" value="SHO75972.1"/>
    <property type="molecule type" value="Genomic_DNA"/>
</dbReference>
<protein>
    <submittedName>
        <fullName evidence="8">Similar to S.cerevisiae protein IZH1 (Membrane protein involved in zinc ion homeostasis)</fullName>
    </submittedName>
</protein>
<sequence length="376" mass="42014">MSHEPRYLIDYDELPPWAQGVPYVVSGYRTPGDLSAAADETPAVAVASGTDARRPAGAPAQAPRAYYRHDTYFKCWRSVWCYLHNETVNIHTHLWGAVIAMLVLALQLADVLRLLPPGPWPVLSMQQAPGHDLLEWYKHLPLRMSHERKLSEPGGVDVAMVSVFLVAAMVCLGCSATYHTVSCHSREVARRCNRLDYIGIVVLIVGSNFPLLHFGFHCHPTLRTLYLMHVSLWGALAFYIVTQSKYTLPQYKGLRTVVFVALGLSGIAPLAHSLYISKSWHFVAEVLGAKYVMFSGAAYIFGACLYVAHIPERWSPRTFDMVGASHQLFHMCVLLGAWLHWVAVHRAYTFWHAVETVAGERGQSAVCAVLHRMIHA</sequence>
<feature type="transmembrane region" description="Helical" evidence="7">
    <location>
        <begin position="288"/>
        <end position="308"/>
    </location>
</feature>
<dbReference type="VEuPathDB" id="FungiDB:MSYG_0306"/>
<keyword evidence="3 7" id="KW-0812">Transmembrane</keyword>
<feature type="binding site" evidence="6">
    <location>
        <position position="179"/>
    </location>
    <ligand>
        <name>Zn(2+)</name>
        <dbReference type="ChEBI" id="CHEBI:29105"/>
    </ligand>
</feature>
<dbReference type="GO" id="GO:0038023">
    <property type="term" value="F:signaling receptor activity"/>
    <property type="evidence" value="ECO:0007669"/>
    <property type="project" value="TreeGrafter"/>
</dbReference>
<dbReference type="AlphaFoldDB" id="A0A1M8A0J6"/>
<evidence type="ECO:0000313" key="8">
    <source>
        <dbReference type="EMBL" id="SHO75972.1"/>
    </source>
</evidence>
<feature type="binding site" evidence="6">
    <location>
        <position position="330"/>
    </location>
    <ligand>
        <name>Zn(2+)</name>
        <dbReference type="ChEBI" id="CHEBI:29105"/>
    </ligand>
</feature>
<keyword evidence="5 7" id="KW-0472">Membrane</keyword>
<evidence type="ECO:0000256" key="3">
    <source>
        <dbReference type="ARBA" id="ARBA00022692"/>
    </source>
</evidence>
<accession>A0A1M8A0J6</accession>